<name>A0ABU5EU54_9BACT</name>
<feature type="domain" description="Nudix hydrolase" evidence="9">
    <location>
        <begin position="32"/>
        <end position="161"/>
    </location>
</feature>
<keyword evidence="5 8" id="KW-0378">Hydrolase</keyword>
<dbReference type="Proteomes" id="UP001272242">
    <property type="component" value="Unassembled WGS sequence"/>
</dbReference>
<evidence type="ECO:0000256" key="7">
    <source>
        <dbReference type="ARBA" id="ARBA00032272"/>
    </source>
</evidence>
<evidence type="ECO:0000256" key="8">
    <source>
        <dbReference type="RuleBase" id="RU003476"/>
    </source>
</evidence>
<accession>A0ABU5EU54</accession>
<dbReference type="GO" id="GO:0016787">
    <property type="term" value="F:hydrolase activity"/>
    <property type="evidence" value="ECO:0007669"/>
    <property type="project" value="UniProtKB-KW"/>
</dbReference>
<dbReference type="InterPro" id="IPR000086">
    <property type="entry name" value="NUDIX_hydrolase_dom"/>
</dbReference>
<dbReference type="PANTHER" id="PTHR11839:SF18">
    <property type="entry name" value="NUDIX HYDROLASE DOMAIN-CONTAINING PROTEIN"/>
    <property type="match status" value="1"/>
</dbReference>
<comment type="similarity">
    <text evidence="3">Belongs to the Nudix hydrolase family. NudK subfamily.</text>
</comment>
<proteinExistence type="inferred from homology"/>
<dbReference type="PROSITE" id="PS00893">
    <property type="entry name" value="NUDIX_BOX"/>
    <property type="match status" value="1"/>
</dbReference>
<evidence type="ECO:0000256" key="4">
    <source>
        <dbReference type="ARBA" id="ARBA00016377"/>
    </source>
</evidence>
<gene>
    <name evidence="10" type="ORF">R5W23_005837</name>
</gene>
<evidence type="ECO:0000256" key="5">
    <source>
        <dbReference type="ARBA" id="ARBA00022801"/>
    </source>
</evidence>
<comment type="catalytic activity">
    <reaction evidence="1">
        <text>GDP-alpha-D-mannose + H2O = alpha-D-mannose 1-phosphate + GMP + 2 H(+)</text>
        <dbReference type="Rhea" id="RHEA:27978"/>
        <dbReference type="ChEBI" id="CHEBI:15377"/>
        <dbReference type="ChEBI" id="CHEBI:15378"/>
        <dbReference type="ChEBI" id="CHEBI:57527"/>
        <dbReference type="ChEBI" id="CHEBI:58115"/>
        <dbReference type="ChEBI" id="CHEBI:58409"/>
    </reaction>
</comment>
<evidence type="ECO:0000256" key="2">
    <source>
        <dbReference type="ARBA" id="ARBA00001946"/>
    </source>
</evidence>
<dbReference type="Pfam" id="PF00293">
    <property type="entry name" value="NUDIX"/>
    <property type="match status" value="1"/>
</dbReference>
<sequence length="174" mass="19460">MSVEVVHVGRRIRVEVDTLTTADGKAIRRDAIRHPGAVVILPVLDAERVVLLRNYRFVIGDTLWEAPAGTVEPDEPLEGCAKRELLEETGYRAAKWRSLGFIYASPGVMDEKLHLFIAEDLTPGEARPEPDEQLEPVVVKLDEAIQMCLNGTIRDAKTITSLLLWERLLQGHKS</sequence>
<dbReference type="CDD" id="cd03424">
    <property type="entry name" value="NUDIX_ADPRase_Nudt5_UGPPase_Nudt14"/>
    <property type="match status" value="1"/>
</dbReference>
<dbReference type="SUPFAM" id="SSF55811">
    <property type="entry name" value="Nudix"/>
    <property type="match status" value="1"/>
</dbReference>
<dbReference type="InterPro" id="IPR015797">
    <property type="entry name" value="NUDIX_hydrolase-like_dom_sf"/>
</dbReference>
<reference evidence="11" key="1">
    <citation type="journal article" date="2023" name="Mar. Drugs">
        <title>Gemmata algarum, a Novel Planctomycete Isolated from an Algal Mat, Displays Antimicrobial Activity.</title>
        <authorList>
            <person name="Kumar G."/>
            <person name="Kallscheuer N."/>
            <person name="Kashif M."/>
            <person name="Ahamad S."/>
            <person name="Jagadeeshwari U."/>
            <person name="Pannikurungottu S."/>
            <person name="Haufschild T."/>
            <person name="Kabuu M."/>
            <person name="Sasikala C."/>
            <person name="Jogler C."/>
            <person name="Ramana C."/>
        </authorList>
    </citation>
    <scope>NUCLEOTIDE SEQUENCE [LARGE SCALE GENOMIC DNA]</scope>
    <source>
        <strain evidence="11">JC673</strain>
    </source>
</reference>
<evidence type="ECO:0000313" key="11">
    <source>
        <dbReference type="Proteomes" id="UP001272242"/>
    </source>
</evidence>
<keyword evidence="11" id="KW-1185">Reference proteome</keyword>
<evidence type="ECO:0000259" key="9">
    <source>
        <dbReference type="PROSITE" id="PS51462"/>
    </source>
</evidence>
<evidence type="ECO:0000256" key="3">
    <source>
        <dbReference type="ARBA" id="ARBA00007275"/>
    </source>
</evidence>
<dbReference type="InterPro" id="IPR020084">
    <property type="entry name" value="NUDIX_hydrolase_CS"/>
</dbReference>
<dbReference type="PRINTS" id="PR00502">
    <property type="entry name" value="NUDIXFAMILY"/>
</dbReference>
<dbReference type="InterPro" id="IPR020476">
    <property type="entry name" value="Nudix_hydrolase"/>
</dbReference>
<comment type="cofactor">
    <cofactor evidence="2">
        <name>Mg(2+)</name>
        <dbReference type="ChEBI" id="CHEBI:18420"/>
    </cofactor>
</comment>
<dbReference type="EMBL" id="JAXBLV010000045">
    <property type="protein sequence ID" value="MDY3558695.1"/>
    <property type="molecule type" value="Genomic_DNA"/>
</dbReference>
<evidence type="ECO:0000256" key="6">
    <source>
        <dbReference type="ARBA" id="ARBA00032162"/>
    </source>
</evidence>
<evidence type="ECO:0000313" key="10">
    <source>
        <dbReference type="EMBL" id="MDY3558695.1"/>
    </source>
</evidence>
<evidence type="ECO:0000256" key="1">
    <source>
        <dbReference type="ARBA" id="ARBA00000847"/>
    </source>
</evidence>
<comment type="caution">
    <text evidence="10">The sequence shown here is derived from an EMBL/GenBank/DDBJ whole genome shotgun (WGS) entry which is preliminary data.</text>
</comment>
<dbReference type="PROSITE" id="PS51462">
    <property type="entry name" value="NUDIX"/>
    <property type="match status" value="1"/>
</dbReference>
<dbReference type="RefSeq" id="WP_320685583.1">
    <property type="nucleotide sequence ID" value="NZ_JAXBLV010000045.1"/>
</dbReference>
<dbReference type="Gene3D" id="3.90.79.10">
    <property type="entry name" value="Nucleoside Triphosphate Pyrophosphohydrolase"/>
    <property type="match status" value="1"/>
</dbReference>
<organism evidence="10 11">
    <name type="scientific">Gemmata algarum</name>
    <dbReference type="NCBI Taxonomy" id="2975278"/>
    <lineage>
        <taxon>Bacteria</taxon>
        <taxon>Pseudomonadati</taxon>
        <taxon>Planctomycetota</taxon>
        <taxon>Planctomycetia</taxon>
        <taxon>Gemmatales</taxon>
        <taxon>Gemmataceae</taxon>
        <taxon>Gemmata</taxon>
    </lineage>
</organism>
<protein>
    <recommendedName>
        <fullName evidence="4">GDP-mannose pyrophosphatase</fullName>
    </recommendedName>
    <alternativeName>
        <fullName evidence="6">GDP-mannose hydrolase</fullName>
    </alternativeName>
    <alternativeName>
        <fullName evidence="7">GDPMK</fullName>
    </alternativeName>
</protein>
<dbReference type="PANTHER" id="PTHR11839">
    <property type="entry name" value="UDP/ADP-SUGAR PYROPHOSPHATASE"/>
    <property type="match status" value="1"/>
</dbReference>